<keyword evidence="2" id="KW-1185">Reference proteome</keyword>
<dbReference type="Proteomes" id="UP000606274">
    <property type="component" value="Unassembled WGS sequence"/>
</dbReference>
<evidence type="ECO:0000313" key="2">
    <source>
        <dbReference type="Proteomes" id="UP000606274"/>
    </source>
</evidence>
<dbReference type="Gene3D" id="3.40.395.10">
    <property type="entry name" value="Adenoviral Proteinase, Chain A"/>
    <property type="match status" value="1"/>
</dbReference>
<comment type="caution">
    <text evidence="1">The sequence shown here is derived from an EMBL/GenBank/DDBJ whole genome shotgun (WGS) entry which is preliminary data.</text>
</comment>
<name>A0A8T0BA25_SILME</name>
<accession>A0A8T0BA25</accession>
<reference evidence="1" key="1">
    <citation type="submission" date="2020-08" db="EMBL/GenBank/DDBJ databases">
        <title>Chromosome-level assembly of Southern catfish (Silurus meridionalis) provides insights into visual adaptation to the nocturnal and benthic lifestyles.</title>
        <authorList>
            <person name="Zhang Y."/>
            <person name="Wang D."/>
            <person name="Peng Z."/>
        </authorList>
    </citation>
    <scope>NUCLEOTIDE SEQUENCE</scope>
    <source>
        <strain evidence="1">SWU-2019-XX</strain>
        <tissue evidence="1">Muscle</tissue>
    </source>
</reference>
<dbReference type="InterPro" id="IPR038765">
    <property type="entry name" value="Papain-like_cys_pep_sf"/>
</dbReference>
<sequence>MPVLLSGIGPYKIFFADVNKTAPSNEFESEVINAYIFLLVRRFNAQPKEQAFQIDSYEMTKIWNGNKSKLKVDSTMYKYLIGIVNDHHHWTDVVNK</sequence>
<protein>
    <submittedName>
        <fullName evidence="1">Uncharacterized protein</fullName>
    </submittedName>
</protein>
<dbReference type="SUPFAM" id="SSF54001">
    <property type="entry name" value="Cysteine proteinases"/>
    <property type="match status" value="1"/>
</dbReference>
<proteinExistence type="predicted"/>
<dbReference type="EMBL" id="JABFDY010000010">
    <property type="protein sequence ID" value="KAF7701748.1"/>
    <property type="molecule type" value="Genomic_DNA"/>
</dbReference>
<dbReference type="AlphaFoldDB" id="A0A8T0BA25"/>
<organism evidence="1 2">
    <name type="scientific">Silurus meridionalis</name>
    <name type="common">Southern catfish</name>
    <name type="synonym">Silurus soldatovi meridionalis</name>
    <dbReference type="NCBI Taxonomy" id="175797"/>
    <lineage>
        <taxon>Eukaryota</taxon>
        <taxon>Metazoa</taxon>
        <taxon>Chordata</taxon>
        <taxon>Craniata</taxon>
        <taxon>Vertebrata</taxon>
        <taxon>Euteleostomi</taxon>
        <taxon>Actinopterygii</taxon>
        <taxon>Neopterygii</taxon>
        <taxon>Teleostei</taxon>
        <taxon>Ostariophysi</taxon>
        <taxon>Siluriformes</taxon>
        <taxon>Siluridae</taxon>
        <taxon>Silurus</taxon>
    </lineage>
</organism>
<evidence type="ECO:0000313" key="1">
    <source>
        <dbReference type="EMBL" id="KAF7701748.1"/>
    </source>
</evidence>
<gene>
    <name evidence="1" type="ORF">HF521_001031</name>
</gene>